<dbReference type="AlphaFoldDB" id="A0A6A6T4S5"/>
<evidence type="ECO:0000256" key="1">
    <source>
        <dbReference type="SAM" id="MobiDB-lite"/>
    </source>
</evidence>
<proteinExistence type="predicted"/>
<evidence type="ECO:0000313" key="2">
    <source>
        <dbReference type="EMBL" id="KAF2653913.1"/>
    </source>
</evidence>
<reference evidence="2" key="1">
    <citation type="journal article" date="2020" name="Stud. Mycol.">
        <title>101 Dothideomycetes genomes: a test case for predicting lifestyles and emergence of pathogens.</title>
        <authorList>
            <person name="Haridas S."/>
            <person name="Albert R."/>
            <person name="Binder M."/>
            <person name="Bloem J."/>
            <person name="Labutti K."/>
            <person name="Salamov A."/>
            <person name="Andreopoulos B."/>
            <person name="Baker S."/>
            <person name="Barry K."/>
            <person name="Bills G."/>
            <person name="Bluhm B."/>
            <person name="Cannon C."/>
            <person name="Castanera R."/>
            <person name="Culley D."/>
            <person name="Daum C."/>
            <person name="Ezra D."/>
            <person name="Gonzalez J."/>
            <person name="Henrissat B."/>
            <person name="Kuo A."/>
            <person name="Liang C."/>
            <person name="Lipzen A."/>
            <person name="Lutzoni F."/>
            <person name="Magnuson J."/>
            <person name="Mondo S."/>
            <person name="Nolan M."/>
            <person name="Ohm R."/>
            <person name="Pangilinan J."/>
            <person name="Park H.-J."/>
            <person name="Ramirez L."/>
            <person name="Alfaro M."/>
            <person name="Sun H."/>
            <person name="Tritt A."/>
            <person name="Yoshinaga Y."/>
            <person name="Zwiers L.-H."/>
            <person name="Turgeon B."/>
            <person name="Goodwin S."/>
            <person name="Spatafora J."/>
            <person name="Crous P."/>
            <person name="Grigoriev I."/>
        </authorList>
    </citation>
    <scope>NUCLEOTIDE SEQUENCE</scope>
    <source>
        <strain evidence="2">CBS 122681</strain>
    </source>
</reference>
<protein>
    <submittedName>
        <fullName evidence="2">Uncharacterized protein</fullName>
    </submittedName>
</protein>
<evidence type="ECO:0000313" key="3">
    <source>
        <dbReference type="Proteomes" id="UP000799324"/>
    </source>
</evidence>
<dbReference type="EMBL" id="MU004373">
    <property type="protein sequence ID" value="KAF2653913.1"/>
    <property type="molecule type" value="Genomic_DNA"/>
</dbReference>
<accession>A0A6A6T4S5</accession>
<organism evidence="2 3">
    <name type="scientific">Lophiostoma macrostomum CBS 122681</name>
    <dbReference type="NCBI Taxonomy" id="1314788"/>
    <lineage>
        <taxon>Eukaryota</taxon>
        <taxon>Fungi</taxon>
        <taxon>Dikarya</taxon>
        <taxon>Ascomycota</taxon>
        <taxon>Pezizomycotina</taxon>
        <taxon>Dothideomycetes</taxon>
        <taxon>Pleosporomycetidae</taxon>
        <taxon>Pleosporales</taxon>
        <taxon>Lophiostomataceae</taxon>
        <taxon>Lophiostoma</taxon>
    </lineage>
</organism>
<sequence length="391" mass="43163">MQETAEPFEAWQSGAPEERDGTLREVPNVGRRWIGTLAVDKYEPWCPMPSGGGPMAVARWLGVLRRQGCNGRLQPQHTDARRAAIDGRGATCWLLHRGSIHAGGLKRRENSYRVTRALHGVWSCGRLFACSRSIHVSSTRLSLPSTNGAAASPGERFVFDLPKGELALGSLFRRRPTVWALLLISTTPTVEPALSERAEPLRAHTAKSQPCAQLWQDKNIDLWFRRLARQPVRERSSRPRNKLLLSTMTLAPLLTGAVMPGCPSNFGAPGERRPAQHQESNFACIQASNSPLTHGVGLAGAVGLRSSSFRARKLVPRCCPDRLGSAIKFLHLSFPVMGPRRQQTLDTLLERVTIASFWALGGEHNIDKPILMPPRTASVELRQTQRTPLLL</sequence>
<gene>
    <name evidence="2" type="ORF">K491DRAFT_759369</name>
</gene>
<dbReference type="Proteomes" id="UP000799324">
    <property type="component" value="Unassembled WGS sequence"/>
</dbReference>
<name>A0A6A6T4S5_9PLEO</name>
<feature type="region of interest" description="Disordered" evidence="1">
    <location>
        <begin position="1"/>
        <end position="22"/>
    </location>
</feature>
<keyword evidence="3" id="KW-1185">Reference proteome</keyword>